<comment type="caution">
    <text evidence="11">The sequence shown here is derived from an EMBL/GenBank/DDBJ whole genome shotgun (WGS) entry which is preliminary data.</text>
</comment>
<dbReference type="InterPro" id="IPR046953">
    <property type="entry name" value="Spore_GerAC-like_C"/>
</dbReference>
<evidence type="ECO:0000256" key="3">
    <source>
        <dbReference type="ARBA" id="ARBA00022544"/>
    </source>
</evidence>
<comment type="subcellular location">
    <subcellularLocation>
        <location evidence="1">Membrane</location>
        <topology evidence="1">Lipid-anchor</topology>
    </subcellularLocation>
</comment>
<proteinExistence type="inferred from homology"/>
<organism evidence="11 12">
    <name type="scientific">Shimazuella alba</name>
    <dbReference type="NCBI Taxonomy" id="2690964"/>
    <lineage>
        <taxon>Bacteria</taxon>
        <taxon>Bacillati</taxon>
        <taxon>Bacillota</taxon>
        <taxon>Bacilli</taxon>
        <taxon>Bacillales</taxon>
        <taxon>Thermoactinomycetaceae</taxon>
        <taxon>Shimazuella</taxon>
    </lineage>
</organism>
<dbReference type="Gene3D" id="3.30.300.210">
    <property type="entry name" value="Nutrient germinant receptor protein C, domain 3"/>
    <property type="match status" value="1"/>
</dbReference>
<dbReference type="RefSeq" id="WP_160800249.1">
    <property type="nucleotide sequence ID" value="NZ_WUUL01000002.1"/>
</dbReference>
<dbReference type="InterPro" id="IPR038501">
    <property type="entry name" value="Spore_GerAC_C_sf"/>
</dbReference>
<evidence type="ECO:0000259" key="9">
    <source>
        <dbReference type="Pfam" id="PF05504"/>
    </source>
</evidence>
<evidence type="ECO:0000256" key="7">
    <source>
        <dbReference type="ARBA" id="ARBA00023288"/>
    </source>
</evidence>
<dbReference type="AlphaFoldDB" id="A0A6I4VMM2"/>
<feature type="chain" id="PRO_5038668847" evidence="8">
    <location>
        <begin position="20"/>
        <end position="402"/>
    </location>
</feature>
<dbReference type="InterPro" id="IPR057336">
    <property type="entry name" value="GerAC_N"/>
</dbReference>
<dbReference type="InterPro" id="IPR008844">
    <property type="entry name" value="Spore_GerAC-like"/>
</dbReference>
<keyword evidence="3" id="KW-0309">Germination</keyword>
<accession>A0A6I4VMM2</accession>
<keyword evidence="7" id="KW-0449">Lipoprotein</keyword>
<feature type="domain" description="Spore germination GerAC-like C-terminal" evidence="9">
    <location>
        <begin position="223"/>
        <end position="390"/>
    </location>
</feature>
<dbReference type="Pfam" id="PF25198">
    <property type="entry name" value="Spore_GerAC_N"/>
    <property type="match status" value="1"/>
</dbReference>
<dbReference type="Pfam" id="PF05504">
    <property type="entry name" value="Spore_GerAC"/>
    <property type="match status" value="1"/>
</dbReference>
<sequence>MTKNIFFLVFVCLCMICTACWDSRELDDLALITSLGIDKIKDQYVVTTQVVNPATIASQKGGGNQSPVVTYKTKGKSISEAMQKRTTLSDRENYTSQMKVLVIGENLAREGLKDILDYFSRSRGTEPIFYICIARGNTAENILEVMTPFTQNPADLIYASIKTQIKTKGAVMGSMMDDLISNLSNEGEEAKLTAIELIESKEKGEVEENVKKIAPETFLKISNIGVFHRDKLVGWLSEKESIGLNFILNKIEKTYIRIFCPGHSQKRIMLEVLHTKTSVKSKRQNSHPLIQIKVQTEININEVQCENLQIDNPQTIRTLNVLAQKEITRIIKSVIFAAQKKYKTDVLEFGRAVYRDDPDYWMENKEKWNQQLFGNIPSNIQSKVNVTFTGIINNSNLKKIKE</sequence>
<keyword evidence="6" id="KW-0564">Palmitate</keyword>
<dbReference type="Proteomes" id="UP000430692">
    <property type="component" value="Unassembled WGS sequence"/>
</dbReference>
<evidence type="ECO:0000256" key="2">
    <source>
        <dbReference type="ARBA" id="ARBA00007886"/>
    </source>
</evidence>
<dbReference type="GO" id="GO:0009847">
    <property type="term" value="P:spore germination"/>
    <property type="evidence" value="ECO:0007669"/>
    <property type="project" value="InterPro"/>
</dbReference>
<gene>
    <name evidence="11" type="ORF">GSM42_04000</name>
</gene>
<feature type="signal peptide" evidence="8">
    <location>
        <begin position="1"/>
        <end position="19"/>
    </location>
</feature>
<dbReference type="EMBL" id="WUUL01000002">
    <property type="protein sequence ID" value="MXQ52909.1"/>
    <property type="molecule type" value="Genomic_DNA"/>
</dbReference>
<evidence type="ECO:0000256" key="6">
    <source>
        <dbReference type="ARBA" id="ARBA00023139"/>
    </source>
</evidence>
<protein>
    <submittedName>
        <fullName evidence="11">Ger(X)C family spore germination protein</fullName>
    </submittedName>
</protein>
<evidence type="ECO:0000313" key="11">
    <source>
        <dbReference type="EMBL" id="MXQ52909.1"/>
    </source>
</evidence>
<keyword evidence="5" id="KW-0472">Membrane</keyword>
<keyword evidence="12" id="KW-1185">Reference proteome</keyword>
<evidence type="ECO:0000256" key="8">
    <source>
        <dbReference type="SAM" id="SignalP"/>
    </source>
</evidence>
<dbReference type="NCBIfam" id="TIGR02887">
    <property type="entry name" value="spore_ger_x_C"/>
    <property type="match status" value="1"/>
</dbReference>
<feature type="domain" description="Spore germination protein N-terminal" evidence="10">
    <location>
        <begin position="22"/>
        <end position="196"/>
    </location>
</feature>
<evidence type="ECO:0000313" key="12">
    <source>
        <dbReference type="Proteomes" id="UP000430692"/>
    </source>
</evidence>
<evidence type="ECO:0000256" key="1">
    <source>
        <dbReference type="ARBA" id="ARBA00004635"/>
    </source>
</evidence>
<dbReference type="GO" id="GO:0016020">
    <property type="term" value="C:membrane"/>
    <property type="evidence" value="ECO:0007669"/>
    <property type="project" value="UniProtKB-SubCell"/>
</dbReference>
<evidence type="ECO:0000259" key="10">
    <source>
        <dbReference type="Pfam" id="PF25198"/>
    </source>
</evidence>
<dbReference type="PANTHER" id="PTHR35789:SF1">
    <property type="entry name" value="SPORE GERMINATION PROTEIN B3"/>
    <property type="match status" value="1"/>
</dbReference>
<evidence type="ECO:0000256" key="5">
    <source>
        <dbReference type="ARBA" id="ARBA00023136"/>
    </source>
</evidence>
<dbReference type="PANTHER" id="PTHR35789">
    <property type="entry name" value="SPORE GERMINATION PROTEIN B3"/>
    <property type="match status" value="1"/>
</dbReference>
<name>A0A6I4VMM2_9BACL</name>
<evidence type="ECO:0000256" key="4">
    <source>
        <dbReference type="ARBA" id="ARBA00022729"/>
    </source>
</evidence>
<comment type="similarity">
    <text evidence="2">Belongs to the GerABKC lipoprotein family.</text>
</comment>
<keyword evidence="4 8" id="KW-0732">Signal</keyword>
<reference evidence="11 12" key="1">
    <citation type="submission" date="2019-12" db="EMBL/GenBank/DDBJ databases">
        <title>Whole-genome analyses of novel actinobacteria.</title>
        <authorList>
            <person name="Sahin N."/>
            <person name="Saygin H."/>
        </authorList>
    </citation>
    <scope>NUCLEOTIDE SEQUENCE [LARGE SCALE GENOMIC DNA]</scope>
    <source>
        <strain evidence="11 12">KC615</strain>
    </source>
</reference>